<protein>
    <submittedName>
        <fullName evidence="1">PhoP regulatory network protein YrbL</fullName>
    </submittedName>
</protein>
<dbReference type="EMBL" id="JACJKX010000019">
    <property type="protein sequence ID" value="MBM6929291.1"/>
    <property type="molecule type" value="Genomic_DNA"/>
</dbReference>
<dbReference type="NCBIfam" id="NF007671">
    <property type="entry name" value="PRK10345.1"/>
    <property type="match status" value="1"/>
</dbReference>
<reference evidence="1 2" key="1">
    <citation type="journal article" date="2021" name="Sci. Rep.">
        <title>The distribution of antibiotic resistance genes in chicken gut microbiota commensals.</title>
        <authorList>
            <person name="Juricova H."/>
            <person name="Matiasovicova J."/>
            <person name="Kubasova T."/>
            <person name="Cejkova D."/>
            <person name="Rychlik I."/>
        </authorList>
    </citation>
    <scope>NUCLEOTIDE SEQUENCE [LARGE SCALE GENOMIC DNA]</scope>
    <source>
        <strain evidence="1 2">An562</strain>
    </source>
</reference>
<keyword evidence="2" id="KW-1185">Reference proteome</keyword>
<evidence type="ECO:0000313" key="2">
    <source>
        <dbReference type="Proteomes" id="UP000777002"/>
    </source>
</evidence>
<accession>A0ABS2GX40</accession>
<organism evidence="1 2">
    <name type="scientific">Parasutterella secunda</name>
    <dbReference type="NCBI Taxonomy" id="626947"/>
    <lineage>
        <taxon>Bacteria</taxon>
        <taxon>Pseudomonadati</taxon>
        <taxon>Pseudomonadota</taxon>
        <taxon>Betaproteobacteria</taxon>
        <taxon>Burkholderiales</taxon>
        <taxon>Sutterellaceae</taxon>
        <taxon>Parasutterella</taxon>
    </lineage>
</organism>
<dbReference type="RefSeq" id="WP_205050878.1">
    <property type="nucleotide sequence ID" value="NZ_JACJKX010000019.1"/>
</dbReference>
<proteinExistence type="predicted"/>
<evidence type="ECO:0000313" key="1">
    <source>
        <dbReference type="EMBL" id="MBM6929291.1"/>
    </source>
</evidence>
<comment type="caution">
    <text evidence="1">The sequence shown here is derived from an EMBL/GenBank/DDBJ whole genome shotgun (WGS) entry which is preliminary data.</text>
</comment>
<gene>
    <name evidence="1" type="primary">yrbL</name>
    <name evidence="1" type="ORF">H5985_08435</name>
</gene>
<dbReference type="Pfam" id="PF10707">
    <property type="entry name" value="YrbL-PhoP_reg"/>
    <property type="match status" value="1"/>
</dbReference>
<dbReference type="InterPro" id="IPR019647">
    <property type="entry name" value="PhoP_reg_network_YrbL"/>
</dbReference>
<dbReference type="Proteomes" id="UP000777002">
    <property type="component" value="Unassembled WGS sequence"/>
</dbReference>
<sequence length="197" mass="23273">MIVLPEDHSDPLVVGVGHHRACYIHPQDHSKCIKVVHNPCEHATQEIQRELAYYRHLDGYLKDWRGLPKYYGEVETNLGTGYVYDRIVDFDGKPSETMQQRYNDQTLPSLHTEMKKLIEDLERYVWDNRIVTMSIKPYNVLCHRLTPTEVFPVICDNIGSSSFIPIEIYCSWFCHKKQKRQFARFKQLPLIRSLDNY</sequence>
<name>A0ABS2GX40_9BURK</name>